<dbReference type="InterPro" id="IPR043926">
    <property type="entry name" value="ABCG_dom"/>
</dbReference>
<comment type="caution">
    <text evidence="5">The sequence shown here is derived from an EMBL/GenBank/DDBJ whole genome shotgun (WGS) entry which is preliminary data.</text>
</comment>
<keyword evidence="3" id="KW-0812">Transmembrane</keyword>
<evidence type="ECO:0000256" key="1">
    <source>
        <dbReference type="ARBA" id="ARBA00022448"/>
    </source>
</evidence>
<dbReference type="Proteomes" id="UP001054252">
    <property type="component" value="Unassembled WGS sequence"/>
</dbReference>
<feature type="domain" description="ABC transporter family G" evidence="4">
    <location>
        <begin position="10"/>
        <end position="73"/>
    </location>
</feature>
<gene>
    <name evidence="5" type="ORF">SLEP1_g48546</name>
</gene>
<feature type="transmembrane region" description="Helical" evidence="3">
    <location>
        <begin position="28"/>
        <end position="46"/>
    </location>
</feature>
<evidence type="ECO:0000256" key="3">
    <source>
        <dbReference type="SAM" id="Phobius"/>
    </source>
</evidence>
<keyword evidence="1" id="KW-0813">Transport</keyword>
<evidence type="ECO:0000259" key="4">
    <source>
        <dbReference type="Pfam" id="PF19055"/>
    </source>
</evidence>
<reference evidence="5 6" key="1">
    <citation type="journal article" date="2021" name="Commun. Biol.">
        <title>The genome of Shorea leprosula (Dipterocarpaceae) highlights the ecological relevance of drought in aseasonal tropical rainforests.</title>
        <authorList>
            <person name="Ng K.K.S."/>
            <person name="Kobayashi M.J."/>
            <person name="Fawcett J.A."/>
            <person name="Hatakeyama M."/>
            <person name="Paape T."/>
            <person name="Ng C.H."/>
            <person name="Ang C.C."/>
            <person name="Tnah L.H."/>
            <person name="Lee C.T."/>
            <person name="Nishiyama T."/>
            <person name="Sese J."/>
            <person name="O'Brien M.J."/>
            <person name="Copetti D."/>
            <person name="Mohd Noor M.I."/>
            <person name="Ong R.C."/>
            <person name="Putra M."/>
            <person name="Sireger I.Z."/>
            <person name="Indrioko S."/>
            <person name="Kosugi Y."/>
            <person name="Izuno A."/>
            <person name="Isagi Y."/>
            <person name="Lee S.L."/>
            <person name="Shimizu K.K."/>
        </authorList>
    </citation>
    <scope>NUCLEOTIDE SEQUENCE [LARGE SCALE GENOMIC DNA]</scope>
    <source>
        <strain evidence="5">214</strain>
    </source>
</reference>
<sequence length="75" mass="8003">MGAICVSIKFASRCLGPLSKVRDETFGVLGYTYTVIAVSLLCKISALRSFSLSKYTTGERVQTAAGISSFALFSI</sequence>
<evidence type="ECO:0000313" key="6">
    <source>
        <dbReference type="Proteomes" id="UP001054252"/>
    </source>
</evidence>
<name>A0AAV5LW98_9ROSI</name>
<keyword evidence="2 3" id="KW-0472">Membrane</keyword>
<protein>
    <recommendedName>
        <fullName evidence="4">ABC transporter family G domain-containing protein</fullName>
    </recommendedName>
</protein>
<organism evidence="5 6">
    <name type="scientific">Rubroshorea leprosula</name>
    <dbReference type="NCBI Taxonomy" id="152421"/>
    <lineage>
        <taxon>Eukaryota</taxon>
        <taxon>Viridiplantae</taxon>
        <taxon>Streptophyta</taxon>
        <taxon>Embryophyta</taxon>
        <taxon>Tracheophyta</taxon>
        <taxon>Spermatophyta</taxon>
        <taxon>Magnoliopsida</taxon>
        <taxon>eudicotyledons</taxon>
        <taxon>Gunneridae</taxon>
        <taxon>Pentapetalae</taxon>
        <taxon>rosids</taxon>
        <taxon>malvids</taxon>
        <taxon>Malvales</taxon>
        <taxon>Dipterocarpaceae</taxon>
        <taxon>Rubroshorea</taxon>
    </lineage>
</organism>
<evidence type="ECO:0000313" key="5">
    <source>
        <dbReference type="EMBL" id="GKV40961.1"/>
    </source>
</evidence>
<keyword evidence="6" id="KW-1185">Reference proteome</keyword>
<accession>A0AAV5LW98</accession>
<dbReference type="GO" id="GO:0140359">
    <property type="term" value="F:ABC-type transporter activity"/>
    <property type="evidence" value="ECO:0007669"/>
    <property type="project" value="InterPro"/>
</dbReference>
<dbReference type="AlphaFoldDB" id="A0AAV5LW98"/>
<dbReference type="EMBL" id="BPVZ01000145">
    <property type="protein sequence ID" value="GKV40961.1"/>
    <property type="molecule type" value="Genomic_DNA"/>
</dbReference>
<proteinExistence type="predicted"/>
<keyword evidence="3" id="KW-1133">Transmembrane helix</keyword>
<dbReference type="Pfam" id="PF19055">
    <property type="entry name" value="ABC2_membrane_7"/>
    <property type="match status" value="1"/>
</dbReference>
<evidence type="ECO:0000256" key="2">
    <source>
        <dbReference type="ARBA" id="ARBA00023136"/>
    </source>
</evidence>